<accession>A0A4C1ZYW6</accession>
<comment type="caution">
    <text evidence="1">The sequence shown here is derived from an EMBL/GenBank/DDBJ whole genome shotgun (WGS) entry which is preliminary data.</text>
</comment>
<organism evidence="1 2">
    <name type="scientific">Eumeta variegata</name>
    <name type="common">Bagworm moth</name>
    <name type="synonym">Eumeta japonica</name>
    <dbReference type="NCBI Taxonomy" id="151549"/>
    <lineage>
        <taxon>Eukaryota</taxon>
        <taxon>Metazoa</taxon>
        <taxon>Ecdysozoa</taxon>
        <taxon>Arthropoda</taxon>
        <taxon>Hexapoda</taxon>
        <taxon>Insecta</taxon>
        <taxon>Pterygota</taxon>
        <taxon>Neoptera</taxon>
        <taxon>Endopterygota</taxon>
        <taxon>Lepidoptera</taxon>
        <taxon>Glossata</taxon>
        <taxon>Ditrysia</taxon>
        <taxon>Tineoidea</taxon>
        <taxon>Psychidae</taxon>
        <taxon>Oiketicinae</taxon>
        <taxon>Eumeta</taxon>
    </lineage>
</organism>
<evidence type="ECO:0000313" key="1">
    <source>
        <dbReference type="EMBL" id="GBP91845.1"/>
    </source>
</evidence>
<dbReference type="Proteomes" id="UP000299102">
    <property type="component" value="Unassembled WGS sequence"/>
</dbReference>
<sequence>MFIKAKRSACAHAVNGWHPSPAVGFSRDKEHAVHQKVGAQLLTVAHEHSEFQRMTQYVADLLGSAPSGASRVVSEWRTQLEGWAALSSRSWRVVIGVLRSLATLSDDDDDDDDDDFHPQLHSREYRSNTPSTMLQILCLLSMGPSWDREDGSWVVIEYRAGTRMRRVTRIYLWTSSETRIENGNETA</sequence>
<protein>
    <submittedName>
        <fullName evidence="1">Uncharacterized protein</fullName>
    </submittedName>
</protein>
<keyword evidence="2" id="KW-1185">Reference proteome</keyword>
<dbReference type="EMBL" id="BGZK01002216">
    <property type="protein sequence ID" value="GBP91845.1"/>
    <property type="molecule type" value="Genomic_DNA"/>
</dbReference>
<name>A0A4C1ZYW6_EUMVA</name>
<reference evidence="1 2" key="1">
    <citation type="journal article" date="2019" name="Commun. Biol.">
        <title>The bagworm genome reveals a unique fibroin gene that provides high tensile strength.</title>
        <authorList>
            <person name="Kono N."/>
            <person name="Nakamura H."/>
            <person name="Ohtoshi R."/>
            <person name="Tomita M."/>
            <person name="Numata K."/>
            <person name="Arakawa K."/>
        </authorList>
    </citation>
    <scope>NUCLEOTIDE SEQUENCE [LARGE SCALE GENOMIC DNA]</scope>
</reference>
<evidence type="ECO:0000313" key="2">
    <source>
        <dbReference type="Proteomes" id="UP000299102"/>
    </source>
</evidence>
<dbReference type="AlphaFoldDB" id="A0A4C1ZYW6"/>
<gene>
    <name evidence="1" type="ORF">EVAR_68888_1</name>
</gene>
<proteinExistence type="predicted"/>